<dbReference type="GO" id="GO:0009922">
    <property type="term" value="F:fatty acid elongase activity"/>
    <property type="evidence" value="ECO:0007669"/>
    <property type="project" value="InterPro"/>
</dbReference>
<feature type="transmembrane region" description="Helical" evidence="10">
    <location>
        <begin position="250"/>
        <end position="274"/>
    </location>
</feature>
<proteinExistence type="inferred from homology"/>
<feature type="transmembrane region" description="Helical" evidence="10">
    <location>
        <begin position="89"/>
        <end position="111"/>
    </location>
</feature>
<comment type="subcellular location">
    <subcellularLocation>
        <location evidence="1">Membrane</location>
        <topology evidence="1">Multi-pass membrane protein</topology>
    </subcellularLocation>
</comment>
<keyword evidence="8 10" id="KW-0472">Membrane</keyword>
<gene>
    <name evidence="11" type="primary">ELO2</name>
    <name evidence="11" type="ORF">BN1211_2298</name>
</gene>
<name>A0A0H5CBT3_CYBJN</name>
<accession>A0A0H5CBT3</accession>
<dbReference type="GO" id="GO:0005789">
    <property type="term" value="C:endoplasmic reticulum membrane"/>
    <property type="evidence" value="ECO:0007669"/>
    <property type="project" value="TreeGrafter"/>
</dbReference>
<keyword evidence="6 10" id="KW-1133">Transmembrane helix</keyword>
<dbReference type="AlphaFoldDB" id="A0A0H5CBT3"/>
<dbReference type="GO" id="GO:0034625">
    <property type="term" value="P:fatty acid elongation, monounsaturated fatty acid"/>
    <property type="evidence" value="ECO:0007669"/>
    <property type="project" value="TreeGrafter"/>
</dbReference>
<evidence type="ECO:0000256" key="9">
    <source>
        <dbReference type="ARBA" id="ARBA00023160"/>
    </source>
</evidence>
<evidence type="ECO:0000313" key="12">
    <source>
        <dbReference type="Proteomes" id="UP000038830"/>
    </source>
</evidence>
<dbReference type="InterPro" id="IPR002076">
    <property type="entry name" value="ELO_fam"/>
</dbReference>
<evidence type="ECO:0000313" key="11">
    <source>
        <dbReference type="EMBL" id="CEP22034.1"/>
    </source>
</evidence>
<feature type="transmembrane region" description="Helical" evidence="10">
    <location>
        <begin position="294"/>
        <end position="318"/>
    </location>
</feature>
<comment type="similarity">
    <text evidence="10">Belongs to the ELO family.</text>
</comment>
<sequence length="335" mass="38672">MEMEMEVEAAAAASFIEIVEDVAPGYLSYINANTPAFFQVGVPSIKRPFGVHLWPLFNQLVSTISGGKFVPDEFHYVEGETFMSTPFEVAVVIGLYYFIITFGQVVFKNLTAWKLNYPFQLHNLVLTTVSGVLLALLFEQIFPIVVEHGVLYSVCSPNSWYEKVVVIYYLNYLTKYLEFVDTFFLVVKKKKIIFLHAYHHGATALLCYIQLNGETSVSWVPILLNLGVHVIMYWYYFLAARGIRVWWKQWITRFQIIQFILDLIFVYSTTYTFYADKYSREWGIWIPNMGTCYGTPFAASTGCLILSSYLVLFIMFYISIYKKTPAAKKDSKKTK</sequence>
<keyword evidence="9 10" id="KW-0275">Fatty acid biosynthesis</keyword>
<protein>
    <recommendedName>
        <fullName evidence="10">Elongation of fatty acids protein</fullName>
        <ecNumber evidence="10">2.3.1.-</ecNumber>
    </recommendedName>
</protein>
<evidence type="ECO:0000256" key="1">
    <source>
        <dbReference type="ARBA" id="ARBA00004141"/>
    </source>
</evidence>
<evidence type="ECO:0000256" key="5">
    <source>
        <dbReference type="ARBA" id="ARBA00022832"/>
    </source>
</evidence>
<organism evidence="11 12">
    <name type="scientific">Cyberlindnera jadinii (strain ATCC 18201 / CBS 1600 / BCRC 20928 / JCM 3617 / NBRC 0987 / NRRL Y-1542)</name>
    <name type="common">Torula yeast</name>
    <name type="synonym">Candida utilis</name>
    <dbReference type="NCBI Taxonomy" id="983966"/>
    <lineage>
        <taxon>Eukaryota</taxon>
        <taxon>Fungi</taxon>
        <taxon>Dikarya</taxon>
        <taxon>Ascomycota</taxon>
        <taxon>Saccharomycotina</taxon>
        <taxon>Saccharomycetes</taxon>
        <taxon>Phaffomycetales</taxon>
        <taxon>Phaffomycetaceae</taxon>
        <taxon>Cyberlindnera</taxon>
    </lineage>
</organism>
<dbReference type="Proteomes" id="UP000038830">
    <property type="component" value="Unassembled WGS sequence"/>
</dbReference>
<dbReference type="PANTHER" id="PTHR11157">
    <property type="entry name" value="FATTY ACID ACYL TRANSFERASE-RELATED"/>
    <property type="match status" value="1"/>
</dbReference>
<dbReference type="PANTHER" id="PTHR11157:SF157">
    <property type="entry name" value="ELONGATION OF FATTY ACIDS PROTEIN 3"/>
    <property type="match status" value="1"/>
</dbReference>
<evidence type="ECO:0000256" key="7">
    <source>
        <dbReference type="ARBA" id="ARBA00023098"/>
    </source>
</evidence>
<keyword evidence="5 10" id="KW-0276">Fatty acid metabolism</keyword>
<dbReference type="EMBL" id="CDQK01000002">
    <property type="protein sequence ID" value="CEP22034.1"/>
    <property type="molecule type" value="Genomic_DNA"/>
</dbReference>
<dbReference type="GO" id="GO:0034626">
    <property type="term" value="P:fatty acid elongation, polyunsaturated fatty acid"/>
    <property type="evidence" value="ECO:0007669"/>
    <property type="project" value="TreeGrafter"/>
</dbReference>
<reference evidence="12" key="1">
    <citation type="journal article" date="2015" name="J. Biotechnol.">
        <title>The structure of the Cyberlindnera jadinii genome and its relation to Candida utilis analyzed by the occurrence of single nucleotide polymorphisms.</title>
        <authorList>
            <person name="Rupp O."/>
            <person name="Brinkrolf K."/>
            <person name="Buerth C."/>
            <person name="Kunigo M."/>
            <person name="Schneider J."/>
            <person name="Jaenicke S."/>
            <person name="Goesmann A."/>
            <person name="Puehler A."/>
            <person name="Jaeger K.-E."/>
            <person name="Ernst J.F."/>
        </authorList>
    </citation>
    <scope>NUCLEOTIDE SEQUENCE [LARGE SCALE GENOMIC DNA]</scope>
    <source>
        <strain evidence="12">ATCC 18201 / CBS 1600 / BCRC 20928 / JCM 3617 / NBRC 0987 / NRRL Y-1542</strain>
    </source>
</reference>
<evidence type="ECO:0000256" key="2">
    <source>
        <dbReference type="ARBA" id="ARBA00022516"/>
    </source>
</evidence>
<feature type="transmembrane region" description="Helical" evidence="10">
    <location>
        <begin position="193"/>
        <end position="211"/>
    </location>
</feature>
<comment type="catalytic activity">
    <reaction evidence="10">
        <text>an acyl-CoA + malonyl-CoA + H(+) = a 3-oxoacyl-CoA + CO2 + CoA</text>
        <dbReference type="Rhea" id="RHEA:50252"/>
        <dbReference type="ChEBI" id="CHEBI:15378"/>
        <dbReference type="ChEBI" id="CHEBI:16526"/>
        <dbReference type="ChEBI" id="CHEBI:57287"/>
        <dbReference type="ChEBI" id="CHEBI:57384"/>
        <dbReference type="ChEBI" id="CHEBI:58342"/>
        <dbReference type="ChEBI" id="CHEBI:90726"/>
    </reaction>
    <physiologicalReaction direction="left-to-right" evidence="10">
        <dbReference type="Rhea" id="RHEA:50253"/>
    </physiologicalReaction>
</comment>
<feature type="transmembrane region" description="Helical" evidence="10">
    <location>
        <begin position="123"/>
        <end position="146"/>
    </location>
</feature>
<dbReference type="GO" id="GO:0019367">
    <property type="term" value="P:fatty acid elongation, saturated fatty acid"/>
    <property type="evidence" value="ECO:0007669"/>
    <property type="project" value="TreeGrafter"/>
</dbReference>
<feature type="transmembrane region" description="Helical" evidence="10">
    <location>
        <begin position="217"/>
        <end position="238"/>
    </location>
</feature>
<evidence type="ECO:0000256" key="3">
    <source>
        <dbReference type="ARBA" id="ARBA00022679"/>
    </source>
</evidence>
<keyword evidence="3 10" id="KW-0808">Transferase</keyword>
<evidence type="ECO:0000256" key="10">
    <source>
        <dbReference type="RuleBase" id="RU361115"/>
    </source>
</evidence>
<dbReference type="GO" id="GO:0042761">
    <property type="term" value="P:very long-chain fatty acid biosynthetic process"/>
    <property type="evidence" value="ECO:0007669"/>
    <property type="project" value="TreeGrafter"/>
</dbReference>
<evidence type="ECO:0000256" key="4">
    <source>
        <dbReference type="ARBA" id="ARBA00022692"/>
    </source>
</evidence>
<keyword evidence="2 10" id="KW-0444">Lipid biosynthesis</keyword>
<evidence type="ECO:0000256" key="6">
    <source>
        <dbReference type="ARBA" id="ARBA00022989"/>
    </source>
</evidence>
<dbReference type="GO" id="GO:0030148">
    <property type="term" value="P:sphingolipid biosynthetic process"/>
    <property type="evidence" value="ECO:0007669"/>
    <property type="project" value="TreeGrafter"/>
</dbReference>
<dbReference type="Pfam" id="PF01151">
    <property type="entry name" value="ELO"/>
    <property type="match status" value="1"/>
</dbReference>
<dbReference type="EC" id="2.3.1.-" evidence="10"/>
<keyword evidence="7 10" id="KW-0443">Lipid metabolism</keyword>
<evidence type="ECO:0000256" key="8">
    <source>
        <dbReference type="ARBA" id="ARBA00023136"/>
    </source>
</evidence>
<keyword evidence="4 10" id="KW-0812">Transmembrane</keyword>
<feature type="transmembrane region" description="Helical" evidence="10">
    <location>
        <begin position="166"/>
        <end position="186"/>
    </location>
</feature>